<evidence type="ECO:0000256" key="7">
    <source>
        <dbReference type="ARBA" id="ARBA00022723"/>
    </source>
</evidence>
<dbReference type="EMBL" id="JABBLX010000001">
    <property type="protein sequence ID" value="NMK96706.1"/>
    <property type="molecule type" value="Genomic_DNA"/>
</dbReference>
<keyword evidence="10" id="KW-0572">Peptidoglycan-anchor</keyword>
<dbReference type="Proteomes" id="UP000291949">
    <property type="component" value="Unassembled WGS sequence"/>
</dbReference>
<evidence type="ECO:0000313" key="16">
    <source>
        <dbReference type="EMBL" id="NMK54313.1"/>
    </source>
</evidence>
<feature type="domain" description="NEAT" evidence="15">
    <location>
        <begin position="27"/>
        <end position="150"/>
    </location>
</feature>
<sequence>MKVTYKTLSFVLVLIIFLVNWGPNVSYAAEGKSINFEVLKYNTNDTSMANDYFEKPAKLIEKDGKKVLQITVNHSHWITGMTIEGSKEKIISKDASKDMRTSEFVVNKASGKVNGTIAVYINEPVNGKPFKYDHHYNITFKFDGKDGGATGSPNIVQDKSTAENPQTSGGIPTYTYLIPIASLFVLITISVLSFKLKKGNE</sequence>
<evidence type="ECO:0000256" key="5">
    <source>
        <dbReference type="ARBA" id="ARBA00022525"/>
    </source>
</evidence>
<dbReference type="GO" id="GO:0046872">
    <property type="term" value="F:metal ion binding"/>
    <property type="evidence" value="ECO:0007669"/>
    <property type="project" value="UniProtKB-KW"/>
</dbReference>
<protein>
    <recommendedName>
        <fullName evidence="3">Iron-regulated surface determinant protein C</fullName>
    </recommendedName>
    <alternativeName>
        <fullName evidence="11">Staphylococcal iron-regulated protein D</fullName>
    </alternativeName>
</protein>
<evidence type="ECO:0000256" key="11">
    <source>
        <dbReference type="ARBA" id="ARBA00031151"/>
    </source>
</evidence>
<dbReference type="EMBL" id="SCHC01000001">
    <property type="protein sequence ID" value="TBW77985.1"/>
    <property type="molecule type" value="Genomic_DNA"/>
</dbReference>
<comment type="subunit">
    <text evidence="13">Monomer. Interacts with IsdA.</text>
</comment>
<evidence type="ECO:0000313" key="18">
    <source>
        <dbReference type="EMBL" id="TBW77985.1"/>
    </source>
</evidence>
<dbReference type="GO" id="GO:0015886">
    <property type="term" value="P:heme transport"/>
    <property type="evidence" value="ECO:0007669"/>
    <property type="project" value="InterPro"/>
</dbReference>
<proteinExistence type="inferred from homology"/>
<dbReference type="EMBL" id="JABBMI010000058">
    <property type="protein sequence ID" value="NMK54313.1"/>
    <property type="molecule type" value="Genomic_DNA"/>
</dbReference>
<evidence type="ECO:0000256" key="4">
    <source>
        <dbReference type="ARBA" id="ARBA00022512"/>
    </source>
</evidence>
<evidence type="ECO:0000256" key="6">
    <source>
        <dbReference type="ARBA" id="ARBA00022617"/>
    </source>
</evidence>
<comment type="subcellular location">
    <subcellularLocation>
        <location evidence="1">Secreted</location>
        <location evidence="1">Cell wall</location>
        <topology evidence="1">Peptidoglycan-anchor</topology>
    </subcellularLocation>
</comment>
<evidence type="ECO:0000256" key="10">
    <source>
        <dbReference type="ARBA" id="ARBA00023088"/>
    </source>
</evidence>
<accession>A0A7Z7YWH8</accession>
<dbReference type="AlphaFoldDB" id="A0A7Z7YWH8"/>
<reference evidence="18 19" key="1">
    <citation type="journal article" date="2019" name="Sci. Transl. Med.">
        <title>Quorum sensing between bacterial species on the skin protects against epidermal injury in atopic dermatitis.</title>
        <authorList>
            <person name="Williams M.R."/>
        </authorList>
    </citation>
    <scope>NUCLEOTIDE SEQUENCE [LARGE SCALE GENOMIC DNA]</scope>
    <source>
        <strain evidence="18 19">H8</strain>
    </source>
</reference>
<comment type="caution">
    <text evidence="18">The sequence shown here is derived from an EMBL/GenBank/DDBJ whole genome shotgun (WGS) entry which is preliminary data.</text>
</comment>
<name>A0A7Z7YWH8_STACP</name>
<evidence type="ECO:0000256" key="12">
    <source>
        <dbReference type="ARBA" id="ARBA00045845"/>
    </source>
</evidence>
<dbReference type="InterPro" id="IPR006635">
    <property type="entry name" value="NEAT_dom"/>
</dbReference>
<keyword evidence="14" id="KW-0812">Transmembrane</keyword>
<reference evidence="20 21" key="2">
    <citation type="submission" date="2020-04" db="EMBL/GenBank/DDBJ databases">
        <title>The Epidemiology and Molecular Characteristics of Linezolid-Resistant Staphylococcus capitis in Huashan Hospital, Shanghai.</title>
        <authorList>
            <person name="Ding L."/>
            <person name="Li P."/>
            <person name="Yang Y."/>
            <person name="Lin D."/>
            <person name="Xu X."/>
        </authorList>
    </citation>
    <scope>NUCLEOTIDE SEQUENCE [LARGE SCALE GENOMIC DNA]</scope>
    <source>
        <strain evidence="17 21">12-86</strain>
        <strain evidence="16 20">17-84</strain>
    </source>
</reference>
<dbReference type="InterPro" id="IPR037250">
    <property type="entry name" value="NEAT_dom_sf"/>
</dbReference>
<keyword evidence="6" id="KW-0349">Heme</keyword>
<dbReference type="SMART" id="SM00725">
    <property type="entry name" value="NEAT"/>
    <property type="match status" value="1"/>
</dbReference>
<evidence type="ECO:0000256" key="1">
    <source>
        <dbReference type="ARBA" id="ARBA00004168"/>
    </source>
</evidence>
<dbReference type="Proteomes" id="UP000550736">
    <property type="component" value="Unassembled WGS sequence"/>
</dbReference>
<evidence type="ECO:0000256" key="14">
    <source>
        <dbReference type="SAM" id="Phobius"/>
    </source>
</evidence>
<evidence type="ECO:0000256" key="8">
    <source>
        <dbReference type="ARBA" id="ARBA00022729"/>
    </source>
</evidence>
<dbReference type="SUPFAM" id="SSF158911">
    <property type="entry name" value="NEAT domain-like"/>
    <property type="match status" value="1"/>
</dbReference>
<keyword evidence="4" id="KW-0134">Cell wall</keyword>
<organism evidence="18 19">
    <name type="scientific">Staphylococcus capitis</name>
    <dbReference type="NCBI Taxonomy" id="29388"/>
    <lineage>
        <taxon>Bacteria</taxon>
        <taxon>Bacillati</taxon>
        <taxon>Bacillota</taxon>
        <taxon>Bacilli</taxon>
        <taxon>Bacillales</taxon>
        <taxon>Staphylococcaceae</taxon>
        <taxon>Staphylococcus</taxon>
    </lineage>
</organism>
<evidence type="ECO:0000313" key="19">
    <source>
        <dbReference type="Proteomes" id="UP000291949"/>
    </source>
</evidence>
<dbReference type="Pfam" id="PF05031">
    <property type="entry name" value="NEAT"/>
    <property type="match status" value="1"/>
</dbReference>
<dbReference type="GO" id="GO:0009274">
    <property type="term" value="C:peptidoglycan-based cell wall"/>
    <property type="evidence" value="ECO:0007669"/>
    <property type="project" value="InterPro"/>
</dbReference>
<keyword evidence="9" id="KW-0408">Iron</keyword>
<evidence type="ECO:0000313" key="21">
    <source>
        <dbReference type="Proteomes" id="UP000550736"/>
    </source>
</evidence>
<dbReference type="PANTHER" id="PTHR37824">
    <property type="entry name" value="IRON-REGULATED SURFACE DETERMINANT PROTEIN C"/>
    <property type="match status" value="1"/>
</dbReference>
<evidence type="ECO:0000259" key="15">
    <source>
        <dbReference type="PROSITE" id="PS50978"/>
    </source>
</evidence>
<keyword evidence="8" id="KW-0732">Signal</keyword>
<dbReference type="InterPro" id="IPR017505">
    <property type="entry name" value="Sortase_SrtB_sig_NPQTN"/>
</dbReference>
<evidence type="ECO:0000313" key="17">
    <source>
        <dbReference type="EMBL" id="NMK96706.1"/>
    </source>
</evidence>
<dbReference type="RefSeq" id="WP_023350450.1">
    <property type="nucleotide sequence ID" value="NZ_AP014956.1"/>
</dbReference>
<keyword evidence="7" id="KW-0479">Metal-binding</keyword>
<dbReference type="InterPro" id="IPR050436">
    <property type="entry name" value="IsdA"/>
</dbReference>
<gene>
    <name evidence="18" type="primary">isdC</name>
    <name evidence="18" type="ORF">EQ811_02655</name>
    <name evidence="17" type="ORF">HHM13_01140</name>
    <name evidence="16" type="ORF">HHM24_06020</name>
</gene>
<keyword evidence="14" id="KW-0472">Membrane</keyword>
<dbReference type="CDD" id="cd06920">
    <property type="entry name" value="NEAT"/>
    <property type="match status" value="1"/>
</dbReference>
<dbReference type="Proteomes" id="UP000538955">
    <property type="component" value="Unassembled WGS sequence"/>
</dbReference>
<keyword evidence="14" id="KW-1133">Transmembrane helix</keyword>
<comment type="function">
    <text evidence="12">Involved in heme (porphyrin) scavenging. Binds hemoglobin and almost exclusively free-base protoporphyrin IX. Probably has a role as the central conduit of the isd heme uptake system, i.e. mediates the transfer of the iron-containing nutrient from IsdABH to the membrane translocation system IsdDEF. Hemin-free IsdC (apo-IsdC) acquires hemin from hemin-containing IsdA (holo-IsdA) probably through the activated holo-IsdA-apo-IsdC complex and due to the higher affinity of apo-IsdC for the cofactor. The reaction is reversible.</text>
</comment>
<dbReference type="InterPro" id="IPR019909">
    <property type="entry name" value="Haem_uptake_protein_IsdC"/>
</dbReference>
<evidence type="ECO:0000256" key="13">
    <source>
        <dbReference type="ARBA" id="ARBA00047086"/>
    </source>
</evidence>
<evidence type="ECO:0000256" key="3">
    <source>
        <dbReference type="ARBA" id="ARBA00016498"/>
    </source>
</evidence>
<dbReference type="PROSITE" id="PS50978">
    <property type="entry name" value="NEAT"/>
    <property type="match status" value="1"/>
</dbReference>
<keyword evidence="5" id="KW-0964">Secreted</keyword>
<dbReference type="Gene3D" id="2.60.40.1850">
    <property type="match status" value="1"/>
</dbReference>
<dbReference type="NCBIfam" id="TIGR03656">
    <property type="entry name" value="IsdC"/>
    <property type="match status" value="1"/>
</dbReference>
<comment type="similarity">
    <text evidence="2">Belongs to the IsdC family.</text>
</comment>
<dbReference type="GO" id="GO:0030492">
    <property type="term" value="F:hemoglobin binding"/>
    <property type="evidence" value="ECO:0007669"/>
    <property type="project" value="InterPro"/>
</dbReference>
<feature type="transmembrane region" description="Helical" evidence="14">
    <location>
        <begin position="174"/>
        <end position="194"/>
    </location>
</feature>
<evidence type="ECO:0000313" key="20">
    <source>
        <dbReference type="Proteomes" id="UP000538955"/>
    </source>
</evidence>
<evidence type="ECO:0000256" key="9">
    <source>
        <dbReference type="ARBA" id="ARBA00023004"/>
    </source>
</evidence>
<keyword evidence="20" id="KW-1185">Reference proteome</keyword>
<dbReference type="NCBIfam" id="TIGR03068">
    <property type="entry name" value="srtB_sig_NPQTN"/>
    <property type="match status" value="1"/>
</dbReference>
<evidence type="ECO:0000256" key="2">
    <source>
        <dbReference type="ARBA" id="ARBA00005749"/>
    </source>
</evidence>
<dbReference type="PANTHER" id="PTHR37824:SF1">
    <property type="entry name" value="IRON-REGULATED SURFACE DETERMINANT PROTEIN C"/>
    <property type="match status" value="1"/>
</dbReference>